<dbReference type="EMBL" id="BKCJ010521331">
    <property type="protein sequence ID" value="GFA95443.1"/>
    <property type="molecule type" value="Genomic_DNA"/>
</dbReference>
<comment type="caution">
    <text evidence="1">The sequence shown here is derived from an EMBL/GenBank/DDBJ whole genome shotgun (WGS) entry which is preliminary data.</text>
</comment>
<organism evidence="1">
    <name type="scientific">Tanacetum cinerariifolium</name>
    <name type="common">Dalmatian daisy</name>
    <name type="synonym">Chrysanthemum cinerariifolium</name>
    <dbReference type="NCBI Taxonomy" id="118510"/>
    <lineage>
        <taxon>Eukaryota</taxon>
        <taxon>Viridiplantae</taxon>
        <taxon>Streptophyta</taxon>
        <taxon>Embryophyta</taxon>
        <taxon>Tracheophyta</taxon>
        <taxon>Spermatophyta</taxon>
        <taxon>Magnoliopsida</taxon>
        <taxon>eudicotyledons</taxon>
        <taxon>Gunneridae</taxon>
        <taxon>Pentapetalae</taxon>
        <taxon>asterids</taxon>
        <taxon>campanulids</taxon>
        <taxon>Asterales</taxon>
        <taxon>Asteraceae</taxon>
        <taxon>Asteroideae</taxon>
        <taxon>Anthemideae</taxon>
        <taxon>Anthemidinae</taxon>
        <taxon>Tanacetum</taxon>
    </lineage>
</organism>
<sequence>MEPEDSLIMRDEDLRTIPKKESDEFIKSSVEDLVLIPSESDDTSGSGKIVICLFVEENFKIYSNPLFEFNYEYISSDVNPLFDEVLYDIESKASYDSNLDEPALLVTPLFNFNEDECFDPRGDVDEINAFHIPSDFEDNYYDPEGDKLYLESLVSDDTTPNLPTEVFLDHDPRSLSDINDLKIMVKVFDLEILEKFFSPTYVSLPFKDCHYLFLTYVIRIFIPYFTYPVDSPFFSPPGVRILFLTPASPLFIFLL</sequence>
<gene>
    <name evidence="1" type="ORF">Tci_667415</name>
</gene>
<proteinExistence type="predicted"/>
<accession>A0A699KKD9</accession>
<evidence type="ECO:0008006" key="2">
    <source>
        <dbReference type="Google" id="ProtNLM"/>
    </source>
</evidence>
<evidence type="ECO:0000313" key="1">
    <source>
        <dbReference type="EMBL" id="GFA95443.1"/>
    </source>
</evidence>
<name>A0A699KKD9_TANCI</name>
<reference evidence="1" key="1">
    <citation type="journal article" date="2019" name="Sci. Rep.">
        <title>Draft genome of Tanacetum cinerariifolium, the natural source of mosquito coil.</title>
        <authorList>
            <person name="Yamashiro T."/>
            <person name="Shiraishi A."/>
            <person name="Satake H."/>
            <person name="Nakayama K."/>
        </authorList>
    </citation>
    <scope>NUCLEOTIDE SEQUENCE</scope>
</reference>
<protein>
    <recommendedName>
        <fullName evidence="2">Reverse transcriptase domain-containing protein</fullName>
    </recommendedName>
</protein>
<dbReference type="AlphaFoldDB" id="A0A699KKD9"/>